<dbReference type="FunFam" id="2.60.40.10:FF:000004">
    <property type="entry name" value="DCC isoform 1"/>
    <property type="match status" value="1"/>
</dbReference>
<keyword evidence="9" id="KW-0675">Receptor</keyword>
<evidence type="ECO:0000256" key="7">
    <source>
        <dbReference type="SAM" id="MobiDB-lite"/>
    </source>
</evidence>
<evidence type="ECO:0000256" key="6">
    <source>
        <dbReference type="ARBA" id="ARBA00023319"/>
    </source>
</evidence>
<proteinExistence type="predicted"/>
<accession>A0A2B4RY67</accession>
<dbReference type="Pfam" id="PF07679">
    <property type="entry name" value="I-set"/>
    <property type="match status" value="3"/>
</dbReference>
<comment type="caution">
    <text evidence="9">The sequence shown here is derived from an EMBL/GenBank/DDBJ whole genome shotgun (WGS) entry which is preliminary data.</text>
</comment>
<feature type="domain" description="Ig-like" evidence="8">
    <location>
        <begin position="97"/>
        <end position="184"/>
    </location>
</feature>
<feature type="region of interest" description="Disordered" evidence="7">
    <location>
        <begin position="488"/>
        <end position="548"/>
    </location>
</feature>
<feature type="domain" description="Ig-like" evidence="8">
    <location>
        <begin position="1185"/>
        <end position="1279"/>
    </location>
</feature>
<feature type="compositionally biased region" description="Polar residues" evidence="7">
    <location>
        <begin position="512"/>
        <end position="531"/>
    </location>
</feature>
<feature type="compositionally biased region" description="Low complexity" evidence="7">
    <location>
        <begin position="1"/>
        <end position="18"/>
    </location>
</feature>
<dbReference type="SMART" id="SM00406">
    <property type="entry name" value="IGv"/>
    <property type="match status" value="3"/>
</dbReference>
<dbReference type="InterPro" id="IPR013151">
    <property type="entry name" value="Immunoglobulin_dom"/>
</dbReference>
<dbReference type="Pfam" id="PF00047">
    <property type="entry name" value="ig"/>
    <property type="match status" value="1"/>
</dbReference>
<dbReference type="PANTHER" id="PTHR44170">
    <property type="entry name" value="PROTEIN SIDEKICK"/>
    <property type="match status" value="1"/>
</dbReference>
<name>A0A2B4RY67_STYPI</name>
<sequence>MAARSSSCSSDDVLSEGSDSNALNLYDSDGDNSEPLGESGPRPYQYELRRVHRNDPHEDNTEPVDSDADRLVNTDCTLIGILGLAVMPEVLGSTGAPYFIKEPRDTYAQRGKSAVLDCLVGGNLKAAIAWRRNGIVLDLSQDDRRMIRPDGSLYFSKVNHNTTENSDEGIYQCEALTRNDMDLDFQILSRTARLVVAEISSKVAVTPSKLQVSFGDTSRFYCNVNDSTPKAVVRWRKLGENNFIESRGRFTTTSDGALQIAESSFNDQGDYECTAENTVTKTSYTSTITASLKVITDSEFPRGPTVSVTSDERRVIAGDIFILECIANGFPKPRVTWLLDGLPVVLGSGYSVVGENNLMIESVTEEQAGTYTCRAISRNGIKEASIKLEVHHPPVFIKKPNNVHAYSDSNALFECFADGIPKPVITWSRNGDVIEESYFNDIGDGYLLVKMLVLSDMGPYQCFAENYLGKIQATAELNVYMEGQPLPSIHTTTAPNAETPDSTPGSFAAGAESTTFGPVTTSTSDLSSKSHPTLVPKTTTTLDTEGTLNTAATPVTSATFHTTVTSATKQTLKTVSILKTTAASDRTTALDSITTEDTTTALDSESSQPTSSIRATTASPDDSTSTFHHSSVGESTTASGDKTAPYTSATLPATETSDATSAVTADTRPNLAASPTLGNNAKDPDTLTTLDPTTVTGTTDASGSATAKAAPDITSAAATDTTATPFTISTAESKVSISSTSTQDSKLTSKLASTSDNASVTNAVSSSDTSTSSDNFNPYTIETSVTTSAITPVTAVPGSTASTTVSNTAPISNTDAVVSISSIPDTTADSSEVAGIVPTTFPRSSAEFSDTTTTSAITTTVETKETRKITMVSDTSAIPHATTSVSDTKIAQNTASPSYTTAEPHMTTPLETSTNTDITLASETTTVPVTESISDISTAEVITATSDSTPASDSTVAVLMTVIQGISETPASTAMVDSTRASAPTDSTKHPYFSAAKDAAPTVEATTTKTVTVANQYATAVREVITTSDATEPPYNPTREITSFPDVTSDFTTPLLITTAPDVQHRDELPTIVREKTVREGSIKVIKCIATAIHKPDVDWYRNGKKLPTMKCSNLSDVRCQGIAYEVYEEPKERKFRGKNTRTIKVLKIRSAVYSRDQGKFECVATNGHAQPAKLIINLNVLAPPRLIQKPYKVLSGNGKGSKVSCVVNKGNPLPTFKWEYQNMDCFTLNTSACEPVESQWMPVPESLLMSPPNLPIKKSVVKVQSNQPTASFRCLASNKLGSDFHIIKLVRSEPLAFVKKPQNILKGYLGKEILINCSTNDQDATVSLFYRRHPFVAFAELKPEEKKLLKKGQAFELLNVGLRDAGFYICEAKNEANDKIRWPPGTGYLIINEEPLEFLDQSPVIIRGYLSQNVVINCSTNDREATVSLLYKQHPLASFHELNLRENKLLRKGKVFTLLNVERRDAGIYSCQASNRGGWNIRWPHGRGYLIPIRGGLPNHFVLRPKTAVTVRQGQQVTITCESEGVSETKLQWVKQTNKEDVSVPSNLVTVDKDRSTNQVRAILKISNVQPEDAGVYKCVLRVFDKTDHKMTSLHVREPLTFLVKPNVILHGYQGRRLMINCSTNDRNATASLYYRRHPLAPFRERKIDAKKLMLKGQVFTLLNLSQKDQGLYACEAKTEENEIIRWPSGRGYLIVSQARLPDYFELEPANPIKVSTGGSTNVTCESEGVSVTQLQWKKGDISNGGASVQDRMVSIVKDKSTNRVQAVLRITNAQMEDSGVYQCVLRVFEKTNMKSVEITVSNN</sequence>
<feature type="compositionally biased region" description="Polar residues" evidence="7">
    <location>
        <begin position="596"/>
        <end position="614"/>
    </location>
</feature>
<feature type="compositionally biased region" description="Low complexity" evidence="7">
    <location>
        <begin position="653"/>
        <end position="667"/>
    </location>
</feature>
<dbReference type="CDD" id="cd00096">
    <property type="entry name" value="Ig"/>
    <property type="match status" value="2"/>
</dbReference>
<feature type="compositionally biased region" description="Polar residues" evidence="7">
    <location>
        <begin position="627"/>
        <end position="651"/>
    </location>
</feature>
<feature type="domain" description="Ig-like" evidence="8">
    <location>
        <begin position="1600"/>
        <end position="1686"/>
    </location>
</feature>
<keyword evidence="10" id="KW-1185">Reference proteome</keyword>
<keyword evidence="3" id="KW-0472">Membrane</keyword>
<feature type="domain" description="Ig-like" evidence="8">
    <location>
        <begin position="1703"/>
        <end position="1803"/>
    </location>
</feature>
<evidence type="ECO:0000313" key="10">
    <source>
        <dbReference type="Proteomes" id="UP000225706"/>
    </source>
</evidence>
<feature type="domain" description="Ig-like" evidence="8">
    <location>
        <begin position="1335"/>
        <end position="1476"/>
    </location>
</feature>
<gene>
    <name evidence="9" type="primary">Dcc</name>
    <name evidence="9" type="ORF">AWC38_SpisGene14016</name>
</gene>
<dbReference type="InterPro" id="IPR003598">
    <property type="entry name" value="Ig_sub2"/>
</dbReference>
<dbReference type="InterPro" id="IPR013098">
    <property type="entry name" value="Ig_I-set"/>
</dbReference>
<keyword evidence="4" id="KW-1015">Disulfide bond</keyword>
<dbReference type="SUPFAM" id="SSF48726">
    <property type="entry name" value="Immunoglobulin"/>
    <property type="match status" value="9"/>
</dbReference>
<protein>
    <submittedName>
        <fullName evidence="9">Netrin receptor DCC</fullName>
    </submittedName>
</protein>
<organism evidence="9 10">
    <name type="scientific">Stylophora pistillata</name>
    <name type="common">Smooth cauliflower coral</name>
    <dbReference type="NCBI Taxonomy" id="50429"/>
    <lineage>
        <taxon>Eukaryota</taxon>
        <taxon>Metazoa</taxon>
        <taxon>Cnidaria</taxon>
        <taxon>Anthozoa</taxon>
        <taxon>Hexacorallia</taxon>
        <taxon>Scleractinia</taxon>
        <taxon>Astrocoeniina</taxon>
        <taxon>Pocilloporidae</taxon>
        <taxon>Stylophora</taxon>
    </lineage>
</organism>
<keyword evidence="2" id="KW-0677">Repeat</keyword>
<feature type="region of interest" description="Disordered" evidence="7">
    <location>
        <begin position="733"/>
        <end position="776"/>
    </location>
</feature>
<feature type="compositionally biased region" description="Polar residues" evidence="7">
    <location>
        <begin position="489"/>
        <end position="505"/>
    </location>
</feature>
<evidence type="ECO:0000256" key="3">
    <source>
        <dbReference type="ARBA" id="ARBA00023136"/>
    </source>
</evidence>
<reference evidence="10" key="1">
    <citation type="journal article" date="2017" name="bioRxiv">
        <title>Comparative analysis of the genomes of Stylophora pistillata and Acropora digitifera provides evidence for extensive differences between species of corals.</title>
        <authorList>
            <person name="Voolstra C.R."/>
            <person name="Li Y."/>
            <person name="Liew Y.J."/>
            <person name="Baumgarten S."/>
            <person name="Zoccola D."/>
            <person name="Flot J.-F."/>
            <person name="Tambutte S."/>
            <person name="Allemand D."/>
            <person name="Aranda M."/>
        </authorList>
    </citation>
    <scope>NUCLEOTIDE SEQUENCE [LARGE SCALE GENOMIC DNA]</scope>
</reference>
<feature type="domain" description="Ig-like" evidence="8">
    <location>
        <begin position="1499"/>
        <end position="1593"/>
    </location>
</feature>
<feature type="domain" description="Ig-like" evidence="8">
    <location>
        <begin position="304"/>
        <end position="389"/>
    </location>
</feature>
<dbReference type="InterPro" id="IPR007110">
    <property type="entry name" value="Ig-like_dom"/>
</dbReference>
<dbReference type="SMART" id="SM00408">
    <property type="entry name" value="IGc2"/>
    <property type="match status" value="10"/>
</dbReference>
<feature type="compositionally biased region" description="Low complexity" evidence="7">
    <location>
        <begin position="615"/>
        <end position="626"/>
    </location>
</feature>
<dbReference type="GO" id="GO:0016020">
    <property type="term" value="C:membrane"/>
    <property type="evidence" value="ECO:0007669"/>
    <property type="project" value="UniProtKB-SubCell"/>
</dbReference>
<dbReference type="InterPro" id="IPR003599">
    <property type="entry name" value="Ig_sub"/>
</dbReference>
<comment type="subcellular location">
    <subcellularLocation>
        <location evidence="1">Membrane</location>
    </subcellularLocation>
</comment>
<dbReference type="Gene3D" id="2.60.40.10">
    <property type="entry name" value="Immunoglobulins"/>
    <property type="match status" value="8"/>
</dbReference>
<dbReference type="InterPro" id="IPR036179">
    <property type="entry name" value="Ig-like_dom_sf"/>
</dbReference>
<dbReference type="GO" id="GO:0098609">
    <property type="term" value="P:cell-cell adhesion"/>
    <property type="evidence" value="ECO:0007669"/>
    <property type="project" value="TreeGrafter"/>
</dbReference>
<dbReference type="InterPro" id="IPR013106">
    <property type="entry name" value="Ig_V-set"/>
</dbReference>
<dbReference type="SMART" id="SM00409">
    <property type="entry name" value="IG"/>
    <property type="match status" value="10"/>
</dbReference>
<keyword evidence="6" id="KW-0393">Immunoglobulin domain</keyword>
<feature type="domain" description="Ig-like" evidence="8">
    <location>
        <begin position="394"/>
        <end position="478"/>
    </location>
</feature>
<evidence type="ECO:0000256" key="5">
    <source>
        <dbReference type="ARBA" id="ARBA00023180"/>
    </source>
</evidence>
<dbReference type="CDD" id="cd00099">
    <property type="entry name" value="IgV"/>
    <property type="match status" value="1"/>
</dbReference>
<feature type="domain" description="Ig-like" evidence="8">
    <location>
        <begin position="1070"/>
        <end position="1176"/>
    </location>
</feature>
<feature type="domain" description="Ig-like" evidence="8">
    <location>
        <begin position="201"/>
        <end position="289"/>
    </location>
</feature>
<feature type="compositionally biased region" description="Low complexity" evidence="7">
    <location>
        <begin position="532"/>
        <end position="548"/>
    </location>
</feature>
<dbReference type="OrthoDB" id="114660at2759"/>
<evidence type="ECO:0000256" key="2">
    <source>
        <dbReference type="ARBA" id="ARBA00022737"/>
    </source>
</evidence>
<dbReference type="InterPro" id="IPR013783">
    <property type="entry name" value="Ig-like_fold"/>
</dbReference>
<evidence type="ECO:0000259" key="8">
    <source>
        <dbReference type="PROSITE" id="PS50835"/>
    </source>
</evidence>
<feature type="compositionally biased region" description="Low complexity" evidence="7">
    <location>
        <begin position="686"/>
        <end position="712"/>
    </location>
</feature>
<feature type="compositionally biased region" description="Low complexity" evidence="7">
    <location>
        <begin position="755"/>
        <end position="775"/>
    </location>
</feature>
<dbReference type="FunFam" id="2.60.40.10:FF:000189">
    <property type="entry name" value="Neogenin isoform 3"/>
    <property type="match status" value="1"/>
</dbReference>
<evidence type="ECO:0000256" key="1">
    <source>
        <dbReference type="ARBA" id="ARBA00004370"/>
    </source>
</evidence>
<feature type="region of interest" description="Disordered" evidence="7">
    <location>
        <begin position="596"/>
        <end position="712"/>
    </location>
</feature>
<dbReference type="PROSITE" id="PS50835">
    <property type="entry name" value="IG_LIKE"/>
    <property type="match status" value="10"/>
</dbReference>
<evidence type="ECO:0000256" key="4">
    <source>
        <dbReference type="ARBA" id="ARBA00023157"/>
    </source>
</evidence>
<dbReference type="Pfam" id="PF13927">
    <property type="entry name" value="Ig_3"/>
    <property type="match status" value="4"/>
</dbReference>
<keyword evidence="5" id="KW-0325">Glycoprotein</keyword>
<feature type="region of interest" description="Disordered" evidence="7">
    <location>
        <begin position="1"/>
        <end position="44"/>
    </location>
</feature>
<dbReference type="Proteomes" id="UP000225706">
    <property type="component" value="Unassembled WGS sequence"/>
</dbReference>
<feature type="compositionally biased region" description="Polar residues" evidence="7">
    <location>
        <begin position="733"/>
        <end position="754"/>
    </location>
</feature>
<dbReference type="STRING" id="50429.A0A2B4RY67"/>
<dbReference type="EMBL" id="LSMT01000274">
    <property type="protein sequence ID" value="PFX21500.1"/>
    <property type="molecule type" value="Genomic_DNA"/>
</dbReference>
<evidence type="ECO:0000313" key="9">
    <source>
        <dbReference type="EMBL" id="PFX21500.1"/>
    </source>
</evidence>
<dbReference type="PANTHER" id="PTHR44170:SF54">
    <property type="entry name" value="FI24025P1"/>
    <property type="match status" value="1"/>
</dbReference>